<dbReference type="InterPro" id="IPR019156">
    <property type="entry name" value="Ataxin-10_domain"/>
</dbReference>
<evidence type="ECO:0000313" key="5">
    <source>
        <dbReference type="Proteomes" id="UP001177140"/>
    </source>
</evidence>
<dbReference type="InterPro" id="IPR051374">
    <property type="entry name" value="Ataxin-10/CTR86_families"/>
</dbReference>
<sequence>MQQNKRPVTLIIPDHILKPILVTAECLRLNQAILEPTLVTGNSRKRKLVQPLEINQALDILTQACKNPIVRRKFACIKILPVVIDLARCVISSSSHNLLYLSLKLLTNLCAGEILNQNCFLEEDGVDVVASAFKSIGFETELEITLTGLQLLGNFCRAGEEHQAAVWSRFFPVVFKDISRVRVREISNVLCMVIYTCCDGSNAHQLSGGQGLQMVAEILRTASIDDLGEDWLMELLAKLCVEGSSFLPLFSELSKPGALEKPDDLNADEKIGFTPVNGYLMKMLSVPLFKKRQKKDTFILSPEFAQSVLGLLKRVANFLSRDESCLPTSSPANDVLRYTIYILMVICTRTEDSAVDLLLSSGLVSIFFDFLRELEVPATFRKSSPRDSNCVQLKVCPYYKRYRQDIVCVIANCLYKRKHVQDEIRHKDGSILLLLQQCVDDEDNRHLRGMVTVAVKNLLDGNSENERVVQKLKNQGIAPVYSRFGLGVMMVNPVTGCPVLITDP</sequence>
<dbReference type="AlphaFoldDB" id="A0AA41UYG4"/>
<keyword evidence="5" id="KW-1185">Reference proteome</keyword>
<dbReference type="SUPFAM" id="SSF48371">
    <property type="entry name" value="ARM repeat"/>
    <property type="match status" value="1"/>
</dbReference>
<dbReference type="Gene3D" id="1.25.10.10">
    <property type="entry name" value="Leucine-rich Repeat Variant"/>
    <property type="match status" value="2"/>
</dbReference>
<gene>
    <name evidence="4" type="ORF">MKW94_017328</name>
</gene>
<protein>
    <recommendedName>
        <fullName evidence="3">Ataxin-10 domain-containing protein</fullName>
    </recommendedName>
</protein>
<comment type="caution">
    <text evidence="4">The sequence shown here is derived from an EMBL/GenBank/DDBJ whole genome shotgun (WGS) entry which is preliminary data.</text>
</comment>
<evidence type="ECO:0000256" key="2">
    <source>
        <dbReference type="ARBA" id="ARBA00023306"/>
    </source>
</evidence>
<dbReference type="PANTHER" id="PTHR13255:SF0">
    <property type="entry name" value="ATAXIN-10"/>
    <property type="match status" value="1"/>
</dbReference>
<reference evidence="4" key="1">
    <citation type="submission" date="2022-03" db="EMBL/GenBank/DDBJ databases">
        <title>A functionally conserved STORR gene fusion in Papaver species that diverged 16.8 million years ago.</title>
        <authorList>
            <person name="Catania T."/>
        </authorList>
    </citation>
    <scope>NUCLEOTIDE SEQUENCE</scope>
    <source>
        <strain evidence="4">S-191538</strain>
    </source>
</reference>
<dbReference type="GO" id="GO:0005829">
    <property type="term" value="C:cytosol"/>
    <property type="evidence" value="ECO:0007669"/>
    <property type="project" value="TreeGrafter"/>
</dbReference>
<dbReference type="Pfam" id="PF09759">
    <property type="entry name" value="Atx10homo_assoc"/>
    <property type="match status" value="1"/>
</dbReference>
<proteinExistence type="predicted"/>
<dbReference type="GO" id="GO:0051301">
    <property type="term" value="P:cell division"/>
    <property type="evidence" value="ECO:0007669"/>
    <property type="project" value="UniProtKB-KW"/>
</dbReference>
<keyword evidence="2" id="KW-0131">Cell cycle</keyword>
<name>A0AA41UYG4_PAPNU</name>
<dbReference type="InterPro" id="IPR011989">
    <property type="entry name" value="ARM-like"/>
</dbReference>
<feature type="domain" description="Ataxin-10" evidence="3">
    <location>
        <begin position="402"/>
        <end position="478"/>
    </location>
</feature>
<keyword evidence="1" id="KW-0132">Cell division</keyword>
<dbReference type="PANTHER" id="PTHR13255">
    <property type="entry name" value="ATAXIN-10"/>
    <property type="match status" value="1"/>
</dbReference>
<dbReference type="EMBL" id="JAJJMA010030862">
    <property type="protein sequence ID" value="MCL7024126.1"/>
    <property type="molecule type" value="Genomic_DNA"/>
</dbReference>
<dbReference type="Proteomes" id="UP001177140">
    <property type="component" value="Unassembled WGS sequence"/>
</dbReference>
<accession>A0AA41UYG4</accession>
<evidence type="ECO:0000259" key="3">
    <source>
        <dbReference type="Pfam" id="PF09759"/>
    </source>
</evidence>
<evidence type="ECO:0000256" key="1">
    <source>
        <dbReference type="ARBA" id="ARBA00022618"/>
    </source>
</evidence>
<organism evidence="4 5">
    <name type="scientific">Papaver nudicaule</name>
    <name type="common">Iceland poppy</name>
    <dbReference type="NCBI Taxonomy" id="74823"/>
    <lineage>
        <taxon>Eukaryota</taxon>
        <taxon>Viridiplantae</taxon>
        <taxon>Streptophyta</taxon>
        <taxon>Embryophyta</taxon>
        <taxon>Tracheophyta</taxon>
        <taxon>Spermatophyta</taxon>
        <taxon>Magnoliopsida</taxon>
        <taxon>Ranunculales</taxon>
        <taxon>Papaveraceae</taxon>
        <taxon>Papaveroideae</taxon>
        <taxon>Papaver</taxon>
    </lineage>
</organism>
<dbReference type="InterPro" id="IPR016024">
    <property type="entry name" value="ARM-type_fold"/>
</dbReference>
<evidence type="ECO:0000313" key="4">
    <source>
        <dbReference type="EMBL" id="MCL7024126.1"/>
    </source>
</evidence>